<dbReference type="PANTHER" id="PTHR30349">
    <property type="entry name" value="PHAGE INTEGRASE-RELATED"/>
    <property type="match status" value="1"/>
</dbReference>
<keyword evidence="2" id="KW-0238">DNA-binding</keyword>
<feature type="region of interest" description="Disordered" evidence="5">
    <location>
        <begin position="179"/>
        <end position="200"/>
    </location>
</feature>
<dbReference type="EMBL" id="VUNS01000042">
    <property type="protein sequence ID" value="MST99593.1"/>
    <property type="molecule type" value="Genomic_DNA"/>
</dbReference>
<dbReference type="InterPro" id="IPR046668">
    <property type="entry name" value="DUF6538"/>
</dbReference>
<dbReference type="GO" id="GO:0006310">
    <property type="term" value="P:DNA recombination"/>
    <property type="evidence" value="ECO:0007669"/>
    <property type="project" value="UniProtKB-KW"/>
</dbReference>
<dbReference type="Proteomes" id="UP000435649">
    <property type="component" value="Unassembled WGS sequence"/>
</dbReference>
<dbReference type="AlphaFoldDB" id="A0A844G8S4"/>
<keyword evidence="8" id="KW-1185">Reference proteome</keyword>
<dbReference type="InterPro" id="IPR010998">
    <property type="entry name" value="Integrase_recombinase_N"/>
</dbReference>
<feature type="coiled-coil region" evidence="4">
    <location>
        <begin position="90"/>
        <end position="120"/>
    </location>
</feature>
<organism evidence="7 8">
    <name type="scientific">Victivallis lenta</name>
    <dbReference type="NCBI Taxonomy" id="2606640"/>
    <lineage>
        <taxon>Bacteria</taxon>
        <taxon>Pseudomonadati</taxon>
        <taxon>Lentisphaerota</taxon>
        <taxon>Lentisphaeria</taxon>
        <taxon>Victivallales</taxon>
        <taxon>Victivallaceae</taxon>
        <taxon>Victivallis</taxon>
    </lineage>
</organism>
<dbReference type="PROSITE" id="PS51898">
    <property type="entry name" value="TYR_RECOMBINASE"/>
    <property type="match status" value="1"/>
</dbReference>
<comment type="caution">
    <text evidence="7">The sequence shown here is derived from an EMBL/GenBank/DDBJ whole genome shotgun (WGS) entry which is preliminary data.</text>
</comment>
<evidence type="ECO:0000313" key="8">
    <source>
        <dbReference type="Proteomes" id="UP000435649"/>
    </source>
</evidence>
<comment type="similarity">
    <text evidence="1">Belongs to the 'phage' integrase family.</text>
</comment>
<dbReference type="Gene3D" id="1.10.443.10">
    <property type="entry name" value="Intergrase catalytic core"/>
    <property type="match status" value="1"/>
</dbReference>
<keyword evidence="4" id="KW-0175">Coiled coil</keyword>
<dbReference type="GO" id="GO:0015074">
    <property type="term" value="P:DNA integration"/>
    <property type="evidence" value="ECO:0007669"/>
    <property type="project" value="InterPro"/>
</dbReference>
<sequence length="590" mass="68727">MERYGLLSRSGYWYFRIRVPVGLQRLLKCREIKRSLGKCDLNLAEPAAKLARLKLKEIFTQIQEGVMDHKAALLIINEEVGTLSRIIQYKRNAQAKAERLQALANVLTRLKNEANEELSDKDELALIKLFNKKVNEHRNSLDLLTRAILDTPSCDHAEEETKDTEDPDFLMDFFRRSSRKQENTEKLSKQLEPSSPPVASSIPPLAELTEHFCREKTNDNSWAHNTATSGKAHLQLLVEYAQLCSVPLEKMDRAFILQLRDNVLKKLPRKRNTDPAFRSKTLSELLKMNHNSPLSDKSINEYLLTFGSFFEWCRENHYMNADNPAKRLQIQIKRKNNESRDRYSHVELIKIVDELANLPHATPKQQQRNLQLRWIVLIAMYQGMRQNEICQLFVDDVATINGIPCFCVNDSHWSKSLKNQQSFRQVPIHPELLKAGFLEYVCKLREHPVLTQLERNARNQQLDNSEQVRLLFPCMNYSPQHHYTRNLTNFYNQFNRKQITTDTKKTFHSFRHNVITQLAHEDVQRVHIAHLVGHETADTTTRVYTKVDIEKLLTVITKVNYGFDLLEKLHLSPVKDDVLKEQIAHLPVKE</sequence>
<dbReference type="Pfam" id="PF00589">
    <property type="entry name" value="Phage_integrase"/>
    <property type="match status" value="1"/>
</dbReference>
<dbReference type="RefSeq" id="WP_154420766.1">
    <property type="nucleotide sequence ID" value="NZ_VUNS01000042.1"/>
</dbReference>
<evidence type="ECO:0000256" key="3">
    <source>
        <dbReference type="ARBA" id="ARBA00023172"/>
    </source>
</evidence>
<proteinExistence type="inferred from homology"/>
<dbReference type="PANTHER" id="PTHR30349:SF41">
    <property type="entry name" value="INTEGRASE_RECOMBINASE PROTEIN MJ0367-RELATED"/>
    <property type="match status" value="1"/>
</dbReference>
<feature type="domain" description="Tyr recombinase" evidence="6">
    <location>
        <begin position="338"/>
        <end position="557"/>
    </location>
</feature>
<protein>
    <submittedName>
        <fullName evidence="7">Site-specific integrase</fullName>
    </submittedName>
</protein>
<dbReference type="InterPro" id="IPR050090">
    <property type="entry name" value="Tyrosine_recombinase_XerCD"/>
</dbReference>
<gene>
    <name evidence="7" type="ORF">FYJ85_21425</name>
</gene>
<evidence type="ECO:0000256" key="2">
    <source>
        <dbReference type="ARBA" id="ARBA00023125"/>
    </source>
</evidence>
<feature type="compositionally biased region" description="Basic and acidic residues" evidence="5">
    <location>
        <begin position="179"/>
        <end position="189"/>
    </location>
</feature>
<dbReference type="InterPro" id="IPR002104">
    <property type="entry name" value="Integrase_catalytic"/>
</dbReference>
<evidence type="ECO:0000256" key="1">
    <source>
        <dbReference type="ARBA" id="ARBA00008857"/>
    </source>
</evidence>
<dbReference type="GO" id="GO:0003677">
    <property type="term" value="F:DNA binding"/>
    <property type="evidence" value="ECO:0007669"/>
    <property type="project" value="UniProtKB-KW"/>
</dbReference>
<dbReference type="InterPro" id="IPR011010">
    <property type="entry name" value="DNA_brk_join_enz"/>
</dbReference>
<evidence type="ECO:0000313" key="7">
    <source>
        <dbReference type="EMBL" id="MST99593.1"/>
    </source>
</evidence>
<accession>A0A844G8S4</accession>
<evidence type="ECO:0000259" key="6">
    <source>
        <dbReference type="PROSITE" id="PS51898"/>
    </source>
</evidence>
<dbReference type="SUPFAM" id="SSF56349">
    <property type="entry name" value="DNA breaking-rejoining enzymes"/>
    <property type="match status" value="1"/>
</dbReference>
<name>A0A844G8S4_9BACT</name>
<keyword evidence="3" id="KW-0233">DNA recombination</keyword>
<dbReference type="Pfam" id="PF20172">
    <property type="entry name" value="DUF6538"/>
    <property type="match status" value="1"/>
</dbReference>
<reference evidence="7 8" key="1">
    <citation type="submission" date="2019-08" db="EMBL/GenBank/DDBJ databases">
        <title>In-depth cultivation of the pig gut microbiome towards novel bacterial diversity and tailored functional studies.</title>
        <authorList>
            <person name="Wylensek D."/>
            <person name="Hitch T.C.A."/>
            <person name="Clavel T."/>
        </authorList>
    </citation>
    <scope>NUCLEOTIDE SEQUENCE [LARGE SCALE GENOMIC DNA]</scope>
    <source>
        <strain evidence="7 8">BBE-744-WT-12</strain>
    </source>
</reference>
<evidence type="ECO:0000256" key="5">
    <source>
        <dbReference type="SAM" id="MobiDB-lite"/>
    </source>
</evidence>
<dbReference type="InterPro" id="IPR013762">
    <property type="entry name" value="Integrase-like_cat_sf"/>
</dbReference>
<dbReference type="Gene3D" id="1.10.150.130">
    <property type="match status" value="1"/>
</dbReference>
<dbReference type="CDD" id="cd01184">
    <property type="entry name" value="INT_C_like_1"/>
    <property type="match status" value="1"/>
</dbReference>
<evidence type="ECO:0000256" key="4">
    <source>
        <dbReference type="SAM" id="Coils"/>
    </source>
</evidence>